<organism evidence="1 2">
    <name type="scientific">Methylobacterium haplocladii</name>
    <dbReference type="NCBI Taxonomy" id="1176176"/>
    <lineage>
        <taxon>Bacteria</taxon>
        <taxon>Pseudomonadati</taxon>
        <taxon>Pseudomonadota</taxon>
        <taxon>Alphaproteobacteria</taxon>
        <taxon>Hyphomicrobiales</taxon>
        <taxon>Methylobacteriaceae</taxon>
        <taxon>Methylobacterium</taxon>
    </lineage>
</organism>
<sequence length="72" mass="7748">MSTDARIRSVLQDMEEDVHAVASFARLLCHLAATPNMIEADCINCICGPLLAVGNNLEDRFNEAFVAAGGRV</sequence>
<keyword evidence="2" id="KW-1185">Reference proteome</keyword>
<proteinExistence type="predicted"/>
<dbReference type="RefSeq" id="WP_147082591.1">
    <property type="nucleotide sequence ID" value="NZ_BJZT01000066.1"/>
</dbReference>
<dbReference type="Proteomes" id="UP000321258">
    <property type="component" value="Unassembled WGS sequence"/>
</dbReference>
<comment type="caution">
    <text evidence="1">The sequence shown here is derived from an EMBL/GenBank/DDBJ whole genome shotgun (WGS) entry which is preliminary data.</text>
</comment>
<dbReference type="AlphaFoldDB" id="A0A512IW29"/>
<gene>
    <name evidence="1" type="ORF">MHA02_42820</name>
</gene>
<protein>
    <submittedName>
        <fullName evidence="1">Uncharacterized protein</fullName>
    </submittedName>
</protein>
<accession>A0A512IW29</accession>
<evidence type="ECO:0000313" key="1">
    <source>
        <dbReference type="EMBL" id="GEP01895.1"/>
    </source>
</evidence>
<evidence type="ECO:0000313" key="2">
    <source>
        <dbReference type="Proteomes" id="UP000321258"/>
    </source>
</evidence>
<reference evidence="1 2" key="1">
    <citation type="submission" date="2019-07" db="EMBL/GenBank/DDBJ databases">
        <title>Whole genome shotgun sequence of Methylobacterium haplocladii NBRC 107714.</title>
        <authorList>
            <person name="Hosoyama A."/>
            <person name="Uohara A."/>
            <person name="Ohji S."/>
            <person name="Ichikawa N."/>
        </authorList>
    </citation>
    <scope>NUCLEOTIDE SEQUENCE [LARGE SCALE GENOMIC DNA]</scope>
    <source>
        <strain evidence="1 2">NBRC 107714</strain>
    </source>
</reference>
<dbReference type="EMBL" id="BJZT01000066">
    <property type="protein sequence ID" value="GEP01895.1"/>
    <property type="molecule type" value="Genomic_DNA"/>
</dbReference>
<name>A0A512IW29_9HYPH</name>